<organism evidence="1">
    <name type="scientific">Siphoviridae sp. ctpGU1</name>
    <dbReference type="NCBI Taxonomy" id="2823601"/>
    <lineage>
        <taxon>Viruses</taxon>
        <taxon>Duplodnaviria</taxon>
        <taxon>Heunggongvirae</taxon>
        <taxon>Uroviricota</taxon>
        <taxon>Caudoviricetes</taxon>
    </lineage>
</organism>
<proteinExistence type="predicted"/>
<protein>
    <submittedName>
        <fullName evidence="1">Major capsid protein</fullName>
    </submittedName>
</protein>
<accession>A0A8S5LC53</accession>
<reference evidence="1" key="1">
    <citation type="journal article" date="2021" name="Proc. Natl. Acad. Sci. U.S.A.">
        <title>A Catalog of Tens of Thousands of Viruses from Human Metagenomes Reveals Hidden Associations with Chronic Diseases.</title>
        <authorList>
            <person name="Tisza M.J."/>
            <person name="Buck C.B."/>
        </authorList>
    </citation>
    <scope>NUCLEOTIDE SEQUENCE</scope>
    <source>
        <strain evidence="1">CtpGU1</strain>
    </source>
</reference>
<name>A0A8S5LC53_9CAUD</name>
<sequence length="295" mass="32409">MTTNNNNLPVRVYTPQYTKVLSTIFGVQKAFAGALAPIQTLDGVQHNTKAFMVKTNNTPVVVGTYNADSTKVFEEGTGLGSRFGKLKEVVYQDAEVNYDYSLTIHEGIDRYTVNNDLNAAVADRLRLHSEAQTREMNKRIGKFLSTNAGETKELAKLDEASIQKLFNQVNVYVVNTEINAPIKCYIRAQIYNAIIDMASTNKSKGSNINLDSNGLLKYKNIELIVVPEQYFENNVVAIFSPDGIVIPFIGIETARTVEAEDFDGVKLQAAAKGGTFVLDDNKKAIIKVTSAAPLA</sequence>
<dbReference type="EMBL" id="BK014677">
    <property type="protein sequence ID" value="DAD67443.1"/>
    <property type="molecule type" value="Genomic_DNA"/>
</dbReference>
<evidence type="ECO:0000313" key="1">
    <source>
        <dbReference type="EMBL" id="DAD67443.1"/>
    </source>
</evidence>